<protein>
    <submittedName>
        <fullName evidence="1">(raccoon dog) hypothetical protein</fullName>
    </submittedName>
</protein>
<reference evidence="1" key="1">
    <citation type="submission" date="2020-12" db="EMBL/GenBank/DDBJ databases">
        <authorList>
            <consortium name="Molecular Ecology Group"/>
        </authorList>
    </citation>
    <scope>NUCLEOTIDE SEQUENCE</scope>
    <source>
        <strain evidence="1">TBG_1078</strain>
    </source>
</reference>
<proteinExistence type="predicted"/>
<dbReference type="EMBL" id="CAJHUB010000664">
    <property type="protein sequence ID" value="CAD7672027.1"/>
    <property type="molecule type" value="Genomic_DNA"/>
</dbReference>
<keyword evidence="2" id="KW-1185">Reference proteome</keyword>
<comment type="caution">
    <text evidence="1">The sequence shown here is derived from an EMBL/GenBank/DDBJ whole genome shotgun (WGS) entry which is preliminary data.</text>
</comment>
<dbReference type="Gene3D" id="2.40.128.20">
    <property type="match status" value="1"/>
</dbReference>
<accession>A0A811Y532</accession>
<dbReference type="Proteomes" id="UP000645828">
    <property type="component" value="Unassembled WGS sequence"/>
</dbReference>
<name>A0A811Y532_NYCPR</name>
<gene>
    <name evidence="1" type="ORF">NYPRO_LOCUS4822</name>
</gene>
<dbReference type="SUPFAM" id="SSF50814">
    <property type="entry name" value="Lipocalins"/>
    <property type="match status" value="1"/>
</dbReference>
<evidence type="ECO:0000313" key="2">
    <source>
        <dbReference type="Proteomes" id="UP000645828"/>
    </source>
</evidence>
<dbReference type="AlphaFoldDB" id="A0A811Y532"/>
<sequence>MAKLGSIIFPDGKHLTINTESTLKAQFSCNLEGNVKENTIIRKLEDGKLVVECVMNNVTCTQFHEKRAKIPSSLIF</sequence>
<dbReference type="InterPro" id="IPR012674">
    <property type="entry name" value="Calycin"/>
</dbReference>
<evidence type="ECO:0000313" key="1">
    <source>
        <dbReference type="EMBL" id="CAD7672027.1"/>
    </source>
</evidence>
<organism evidence="1 2">
    <name type="scientific">Nyctereutes procyonoides</name>
    <name type="common">Raccoon dog</name>
    <name type="synonym">Canis procyonoides</name>
    <dbReference type="NCBI Taxonomy" id="34880"/>
    <lineage>
        <taxon>Eukaryota</taxon>
        <taxon>Metazoa</taxon>
        <taxon>Chordata</taxon>
        <taxon>Craniata</taxon>
        <taxon>Vertebrata</taxon>
        <taxon>Euteleostomi</taxon>
        <taxon>Mammalia</taxon>
        <taxon>Eutheria</taxon>
        <taxon>Laurasiatheria</taxon>
        <taxon>Carnivora</taxon>
        <taxon>Caniformia</taxon>
        <taxon>Canidae</taxon>
        <taxon>Nyctereutes</taxon>
    </lineage>
</organism>